<reference key="2">
    <citation type="submission" date="2011-10" db="EMBL/GenBank/DDBJ databases">
        <title>The genome and transcriptome sequence of Clonorchis sinensis provide insights into the carcinogenic liver fluke.</title>
        <authorList>
            <person name="Wang X."/>
            <person name="Huang Y."/>
            <person name="Chen W."/>
            <person name="Liu H."/>
            <person name="Guo L."/>
            <person name="Chen Y."/>
            <person name="Luo F."/>
            <person name="Zhou W."/>
            <person name="Sun J."/>
            <person name="Mao Q."/>
            <person name="Liang P."/>
            <person name="Zhou C."/>
            <person name="Tian Y."/>
            <person name="Men J."/>
            <person name="Lv X."/>
            <person name="Huang L."/>
            <person name="Zhou J."/>
            <person name="Hu Y."/>
            <person name="Li R."/>
            <person name="Zhang F."/>
            <person name="Lei H."/>
            <person name="Li X."/>
            <person name="Hu X."/>
            <person name="Liang C."/>
            <person name="Xu J."/>
            <person name="Wu Z."/>
            <person name="Yu X."/>
        </authorList>
    </citation>
    <scope>NUCLEOTIDE SEQUENCE</scope>
    <source>
        <strain>Henan</strain>
    </source>
</reference>
<keyword evidence="3" id="KW-1185">Reference proteome</keyword>
<sequence>MAASVCDDGSFNVLSFASVRLRGMFAKYGDVIQADSTYQCNGGGYHLWHAVIADCNGVGRSVFYSFIRNESQECYDIAVEHFVRMKFPVNIVRTIVVDKNKSQRCSVKTVTLIFFVLSM</sequence>
<dbReference type="AlphaFoldDB" id="G7YGB7"/>
<feature type="domain" description="ZSWIM1/3 RNaseH-like" evidence="1">
    <location>
        <begin position="7"/>
        <end position="105"/>
    </location>
</feature>
<gene>
    <name evidence="2" type="ORF">CLF_107199</name>
</gene>
<protein>
    <recommendedName>
        <fullName evidence="1">ZSWIM1/3 RNaseH-like domain-containing protein</fullName>
    </recommendedName>
</protein>
<evidence type="ECO:0000313" key="2">
    <source>
        <dbReference type="EMBL" id="GAA52000.1"/>
    </source>
</evidence>
<dbReference type="Proteomes" id="UP000008909">
    <property type="component" value="Unassembled WGS sequence"/>
</dbReference>
<organism evidence="2 3">
    <name type="scientific">Clonorchis sinensis</name>
    <name type="common">Chinese liver fluke</name>
    <dbReference type="NCBI Taxonomy" id="79923"/>
    <lineage>
        <taxon>Eukaryota</taxon>
        <taxon>Metazoa</taxon>
        <taxon>Spiralia</taxon>
        <taxon>Lophotrochozoa</taxon>
        <taxon>Platyhelminthes</taxon>
        <taxon>Trematoda</taxon>
        <taxon>Digenea</taxon>
        <taxon>Opisthorchiida</taxon>
        <taxon>Opisthorchiata</taxon>
        <taxon>Opisthorchiidae</taxon>
        <taxon>Clonorchis</taxon>
    </lineage>
</organism>
<reference evidence="2" key="1">
    <citation type="journal article" date="2011" name="Genome Biol.">
        <title>The draft genome of the carcinogenic human liver fluke Clonorchis sinensis.</title>
        <authorList>
            <person name="Wang X."/>
            <person name="Chen W."/>
            <person name="Huang Y."/>
            <person name="Sun J."/>
            <person name="Men J."/>
            <person name="Liu H."/>
            <person name="Luo F."/>
            <person name="Guo L."/>
            <person name="Lv X."/>
            <person name="Deng C."/>
            <person name="Zhou C."/>
            <person name="Fan Y."/>
            <person name="Li X."/>
            <person name="Huang L."/>
            <person name="Hu Y."/>
            <person name="Liang C."/>
            <person name="Hu X."/>
            <person name="Xu J."/>
            <person name="Yu X."/>
        </authorList>
    </citation>
    <scope>NUCLEOTIDE SEQUENCE [LARGE SCALE GENOMIC DNA]</scope>
    <source>
        <strain evidence="2">Henan</strain>
    </source>
</reference>
<evidence type="ECO:0000259" key="1">
    <source>
        <dbReference type="Pfam" id="PF21056"/>
    </source>
</evidence>
<dbReference type="Pfam" id="PF21056">
    <property type="entry name" value="ZSWIM1-3_RNaseH-like"/>
    <property type="match status" value="1"/>
</dbReference>
<accession>G7YGB7</accession>
<dbReference type="InterPro" id="IPR048324">
    <property type="entry name" value="ZSWIM1-3_RNaseH-like"/>
</dbReference>
<evidence type="ECO:0000313" key="3">
    <source>
        <dbReference type="Proteomes" id="UP000008909"/>
    </source>
</evidence>
<proteinExistence type="predicted"/>
<name>G7YGB7_CLOSI</name>
<dbReference type="EMBL" id="DF143228">
    <property type="protein sequence ID" value="GAA52000.1"/>
    <property type="molecule type" value="Genomic_DNA"/>
</dbReference>